<name>A0ABT8G2V2_9MICO</name>
<proteinExistence type="predicted"/>
<comment type="caution">
    <text evidence="1">The sequence shown here is derived from an EMBL/GenBank/DDBJ whole genome shotgun (WGS) entry which is preliminary data.</text>
</comment>
<dbReference type="EMBL" id="JAUHPV010000006">
    <property type="protein sequence ID" value="MDN4473460.1"/>
    <property type="molecule type" value="Genomic_DNA"/>
</dbReference>
<evidence type="ECO:0000313" key="2">
    <source>
        <dbReference type="Proteomes" id="UP001172738"/>
    </source>
</evidence>
<organism evidence="1 2">
    <name type="scientific">Demequina zhanjiangensis</name>
    <dbReference type="NCBI Taxonomy" id="3051659"/>
    <lineage>
        <taxon>Bacteria</taxon>
        <taxon>Bacillati</taxon>
        <taxon>Actinomycetota</taxon>
        <taxon>Actinomycetes</taxon>
        <taxon>Micrococcales</taxon>
        <taxon>Demequinaceae</taxon>
        <taxon>Demequina</taxon>
    </lineage>
</organism>
<gene>
    <name evidence="1" type="ORF">QQX04_10700</name>
</gene>
<reference evidence="1" key="1">
    <citation type="submission" date="2023-06" db="EMBL/GenBank/DDBJ databases">
        <title>SYSU T00b26.</title>
        <authorList>
            <person name="Gao L."/>
            <person name="Fang B.-Z."/>
            <person name="Li W.-J."/>
        </authorList>
    </citation>
    <scope>NUCLEOTIDE SEQUENCE</scope>
    <source>
        <strain evidence="1">SYSU T00b26</strain>
    </source>
</reference>
<sequence>MSVRSCVVVLTGSFIPEVTYRQMPEDVMVLDRMDLPRWFKKRPAVLSPDEVEGIYEIARRSTTWKWS</sequence>
<protein>
    <submittedName>
        <fullName evidence="1">Uncharacterized protein</fullName>
    </submittedName>
</protein>
<keyword evidence="2" id="KW-1185">Reference proteome</keyword>
<evidence type="ECO:0000313" key="1">
    <source>
        <dbReference type="EMBL" id="MDN4473460.1"/>
    </source>
</evidence>
<dbReference type="RefSeq" id="WP_301129027.1">
    <property type="nucleotide sequence ID" value="NZ_JAUHPV010000006.1"/>
</dbReference>
<dbReference type="Proteomes" id="UP001172738">
    <property type="component" value="Unassembled WGS sequence"/>
</dbReference>
<accession>A0ABT8G2V2</accession>